<dbReference type="PANTHER" id="PTHR31540">
    <property type="entry name" value="CENTROSOMAL PROTEIN OF 131 KDA"/>
    <property type="match status" value="1"/>
</dbReference>
<dbReference type="PANTHER" id="PTHR31540:SF1">
    <property type="entry name" value="CENTROSOMAL PROTEIN OF 131 KDA"/>
    <property type="match status" value="1"/>
</dbReference>
<feature type="compositionally biased region" description="Polar residues" evidence="2">
    <location>
        <begin position="53"/>
        <end position="71"/>
    </location>
</feature>
<dbReference type="EMBL" id="OC317481">
    <property type="protein sequence ID" value="CAD7397161.1"/>
    <property type="molecule type" value="Genomic_DNA"/>
</dbReference>
<sequence>MFLLSYFHFSKNGQLDNQKDEEQQISEVEKLADLKFQRWFPDELSSEMILTPGTVSDHNTSRTSLPLNPIENQPLKNFKQIKSSTTINERLTSTNQDVQSWMSLYNIPERDIGVCSSSTTPRNTTSSGSKTNKNNTTSPKKQIKGLFNELAEDKSQHCSPQGKCETAWGKNQREGLMTAHSDNSRDPLWDDSCLSNTVTEDKMSELGAATMDPAINSTYEDIVNILKYMEQEECSSYCGMGNIVGTICRFLPLISCTCAEYTQSTTSKQGRGVLKLTSATDISDNAYPVVTSDTNQSTSLPSSGKLKDILSYLDEVDQRCTGVLDSAKTRLQAVKDTTHSTQLQLGLIPRPLAHFKKQLEGDNGEFTASDGWLDRRKKRFDVRRMKINGEAFSANSEPVPDFKKHLFDLFDKEGISGENLYNCDEAGLKRQMLMLDDLLQMSVVDLSHEVLTLRLQLEERTSSISVLQEALTQQRELTLRNTQNTDKELKGRLKEQKQHLEAIIGRHQKFIDQLIADKKVLSEKCESLVRELKGSEDRHATNMRAIEERHSIELHQAKEMHAAAEKLRRERWIDSKTQKIKEMTVKGLEPELQRMNTRHQQELSELRTLHKQELEEIEMRATRRATAQLEQLTAEREEVLTRERNSLKQRFEKQLCEEESRYQEERRRLLADVQREKDRLSEEMERVKQEGEEAKKNLVRDSQRNLERVKSEFKEALDAANRRHQNELKLAKETYDADQEAWMYNYKKHQTAALIEKETELREQMKRERDREIELVIERLETEAVKFRTELEQAADNRLGRLKEKYECEMKELEVLEQQLKNKYTETKSQLMEREDTILSLKANVRQLDKELEEARKRKWRLLKRREKKKPTSRVSVEAIDDFDRGVVHRAIYSMYDRNEHVTLDTLLDVLRENPGPDTANIFGGGRTMLYKLLHEIGFSWFKTNGRKVLMEDVNVATKRIAFLREYRKLAAENNNFIFLDETLIFSQVIDIVPNSWQDGTKKTCKRRSPGYGKRFIVLHAGGRDGFVEGASLLFASGKSTGDYHGEMNGDNFEMWMK</sequence>
<dbReference type="GO" id="GO:0005929">
    <property type="term" value="C:cilium"/>
    <property type="evidence" value="ECO:0007669"/>
    <property type="project" value="GOC"/>
</dbReference>
<keyword evidence="1" id="KW-0175">Coiled coil</keyword>
<proteinExistence type="predicted"/>
<reference evidence="3" key="1">
    <citation type="submission" date="2020-11" db="EMBL/GenBank/DDBJ databases">
        <authorList>
            <person name="Tran Van P."/>
        </authorList>
    </citation>
    <scope>NUCLEOTIDE SEQUENCE</scope>
</reference>
<dbReference type="GO" id="GO:0010824">
    <property type="term" value="P:regulation of centrosome duplication"/>
    <property type="evidence" value="ECO:0007669"/>
    <property type="project" value="TreeGrafter"/>
</dbReference>
<feature type="compositionally biased region" description="Low complexity" evidence="2">
    <location>
        <begin position="116"/>
        <end position="140"/>
    </location>
</feature>
<dbReference type="GO" id="GO:0035735">
    <property type="term" value="P:intraciliary transport involved in cilium assembly"/>
    <property type="evidence" value="ECO:0007669"/>
    <property type="project" value="InterPro"/>
</dbReference>
<accession>A0A7R9CKQ3</accession>
<feature type="coiled-coil region" evidence="1">
    <location>
        <begin position="511"/>
        <end position="538"/>
    </location>
</feature>
<protein>
    <submittedName>
        <fullName evidence="3">Uncharacterized protein</fullName>
    </submittedName>
</protein>
<organism evidence="3">
    <name type="scientific">Timema cristinae</name>
    <name type="common">Walking stick</name>
    <dbReference type="NCBI Taxonomy" id="61476"/>
    <lineage>
        <taxon>Eukaryota</taxon>
        <taxon>Metazoa</taxon>
        <taxon>Ecdysozoa</taxon>
        <taxon>Arthropoda</taxon>
        <taxon>Hexapoda</taxon>
        <taxon>Insecta</taxon>
        <taxon>Pterygota</taxon>
        <taxon>Neoptera</taxon>
        <taxon>Polyneoptera</taxon>
        <taxon>Phasmatodea</taxon>
        <taxon>Timematodea</taxon>
        <taxon>Timematoidea</taxon>
        <taxon>Timematidae</taxon>
        <taxon>Timema</taxon>
    </lineage>
</organism>
<dbReference type="AlphaFoldDB" id="A0A7R9CKQ3"/>
<feature type="region of interest" description="Disordered" evidence="2">
    <location>
        <begin position="112"/>
        <end position="140"/>
    </location>
</feature>
<feature type="coiled-coil region" evidence="1">
    <location>
        <begin position="596"/>
        <end position="865"/>
    </location>
</feature>
<name>A0A7R9CKQ3_TIMCR</name>
<gene>
    <name evidence="3" type="ORF">TCEB3V08_LOCUS3954</name>
</gene>
<feature type="region of interest" description="Disordered" evidence="2">
    <location>
        <begin position="52"/>
        <end position="71"/>
    </location>
</feature>
<evidence type="ECO:0000256" key="1">
    <source>
        <dbReference type="SAM" id="Coils"/>
    </source>
</evidence>
<dbReference type="InterPro" id="IPR030465">
    <property type="entry name" value="CEP131"/>
</dbReference>
<evidence type="ECO:0000256" key="2">
    <source>
        <dbReference type="SAM" id="MobiDB-lite"/>
    </source>
</evidence>
<evidence type="ECO:0000313" key="3">
    <source>
        <dbReference type="EMBL" id="CAD7397161.1"/>
    </source>
</evidence>
<dbReference type="GO" id="GO:0034451">
    <property type="term" value="C:centriolar satellite"/>
    <property type="evidence" value="ECO:0007669"/>
    <property type="project" value="TreeGrafter"/>
</dbReference>